<evidence type="ECO:0000313" key="4">
    <source>
        <dbReference type="EMBL" id="QHT11616.1"/>
    </source>
</evidence>
<dbReference type="GO" id="GO:0008234">
    <property type="term" value="F:cysteine-type peptidase activity"/>
    <property type="evidence" value="ECO:0007669"/>
    <property type="project" value="InterPro"/>
</dbReference>
<evidence type="ECO:0000256" key="1">
    <source>
        <dbReference type="ARBA" id="ARBA00022670"/>
    </source>
</evidence>
<protein>
    <recommendedName>
        <fullName evidence="3">Ubiquitin-like protease family profile domain-containing protein</fullName>
    </recommendedName>
</protein>
<dbReference type="Pfam" id="PF02902">
    <property type="entry name" value="Peptidase_C48"/>
    <property type="match status" value="1"/>
</dbReference>
<dbReference type="AlphaFoldDB" id="A0A6C0D3J9"/>
<dbReference type="GO" id="GO:0006508">
    <property type="term" value="P:proteolysis"/>
    <property type="evidence" value="ECO:0007669"/>
    <property type="project" value="UniProtKB-KW"/>
</dbReference>
<keyword evidence="1" id="KW-0645">Protease</keyword>
<dbReference type="SUPFAM" id="SSF54001">
    <property type="entry name" value="Cysteine proteinases"/>
    <property type="match status" value="1"/>
</dbReference>
<evidence type="ECO:0000256" key="2">
    <source>
        <dbReference type="ARBA" id="ARBA00022801"/>
    </source>
</evidence>
<dbReference type="Gene3D" id="3.40.395.10">
    <property type="entry name" value="Adenoviral Proteinase, Chain A"/>
    <property type="match status" value="1"/>
</dbReference>
<reference evidence="4" key="1">
    <citation type="journal article" date="2020" name="Nature">
        <title>Giant virus diversity and host interactions through global metagenomics.</title>
        <authorList>
            <person name="Schulz F."/>
            <person name="Roux S."/>
            <person name="Paez-Espino D."/>
            <person name="Jungbluth S."/>
            <person name="Walsh D.A."/>
            <person name="Denef V.J."/>
            <person name="McMahon K.D."/>
            <person name="Konstantinidis K.T."/>
            <person name="Eloe-Fadrosh E.A."/>
            <person name="Kyrpides N.C."/>
            <person name="Woyke T."/>
        </authorList>
    </citation>
    <scope>NUCLEOTIDE SEQUENCE</scope>
    <source>
        <strain evidence="4">GVMAG-M-3300023174-116</strain>
    </source>
</reference>
<name>A0A6C0D3J9_9ZZZZ</name>
<feature type="domain" description="Ubiquitin-like protease family profile" evidence="3">
    <location>
        <begin position="181"/>
        <end position="301"/>
    </location>
</feature>
<accession>A0A6C0D3J9</accession>
<proteinExistence type="predicted"/>
<evidence type="ECO:0000259" key="3">
    <source>
        <dbReference type="Pfam" id="PF02902"/>
    </source>
</evidence>
<dbReference type="EMBL" id="MN739535">
    <property type="protein sequence ID" value="QHT11616.1"/>
    <property type="molecule type" value="Genomic_DNA"/>
</dbReference>
<sequence>MYNTFKKLSRKFKKNTRKFRKLKCSPYQNKYVDSELKHYTCYTRNNLQLFKNVWNANNSDKILTNNSKEIWNFFKQKLDKQCYDELCWLEKTPLSKVNNRELLIKEIFKPFSPETWSSKPNTWLSSVDITKIMKQYEKSHKHFKFIGPTPIDFDAKEMFSTCVWEQLCNFNLENHIKNNISKIGVIFNTDPHNKPGKHWISLFVDLTRKFIFYFDSNGTRMPKQIKVLINRIVDQARNLNIQLTVDDNEGFTHQYGDGQCGMYALYFIIELLQENKTYSYFKNTRIKDSTMKKYRKKYYNEANIKMKSIFID</sequence>
<dbReference type="InterPro" id="IPR038765">
    <property type="entry name" value="Papain-like_cys_pep_sf"/>
</dbReference>
<keyword evidence="2" id="KW-0378">Hydrolase</keyword>
<organism evidence="4">
    <name type="scientific">viral metagenome</name>
    <dbReference type="NCBI Taxonomy" id="1070528"/>
    <lineage>
        <taxon>unclassified sequences</taxon>
        <taxon>metagenomes</taxon>
        <taxon>organismal metagenomes</taxon>
    </lineage>
</organism>
<dbReference type="InterPro" id="IPR003653">
    <property type="entry name" value="Peptidase_C48_C"/>
</dbReference>